<reference evidence="6 7" key="1">
    <citation type="submission" date="2016-11" db="EMBL/GenBank/DDBJ databases">
        <title>Study of marine rhodopsin-containing bacteria.</title>
        <authorList>
            <person name="Yoshizawa S."/>
            <person name="Kumagai Y."/>
            <person name="Kogure K."/>
        </authorList>
    </citation>
    <scope>NUCLEOTIDE SEQUENCE [LARGE SCALE GENOMIC DNA]</scope>
    <source>
        <strain evidence="6 7">SAORIC-28</strain>
    </source>
</reference>
<dbReference type="SUPFAM" id="SSF103473">
    <property type="entry name" value="MFS general substrate transporter"/>
    <property type="match status" value="1"/>
</dbReference>
<dbReference type="PANTHER" id="PTHR23514">
    <property type="entry name" value="BYPASS OF STOP CODON PROTEIN 6"/>
    <property type="match status" value="1"/>
</dbReference>
<dbReference type="EMBL" id="MQWD01000001">
    <property type="protein sequence ID" value="PAP75332.1"/>
    <property type="molecule type" value="Genomic_DNA"/>
</dbReference>
<protein>
    <recommendedName>
        <fullName evidence="8">Major facilitator superfamily (MFS) profile domain-containing protein</fullName>
    </recommendedName>
</protein>
<evidence type="ECO:0000256" key="1">
    <source>
        <dbReference type="ARBA" id="ARBA00004141"/>
    </source>
</evidence>
<evidence type="ECO:0000256" key="4">
    <source>
        <dbReference type="ARBA" id="ARBA00023136"/>
    </source>
</evidence>
<organism evidence="6 7">
    <name type="scientific">Rubrivirga marina</name>
    <dbReference type="NCBI Taxonomy" id="1196024"/>
    <lineage>
        <taxon>Bacteria</taxon>
        <taxon>Pseudomonadati</taxon>
        <taxon>Rhodothermota</taxon>
        <taxon>Rhodothermia</taxon>
        <taxon>Rhodothermales</taxon>
        <taxon>Rubricoccaceae</taxon>
        <taxon>Rubrivirga</taxon>
    </lineage>
</organism>
<gene>
    <name evidence="6" type="ORF">BSZ37_02165</name>
</gene>
<feature type="transmembrane region" description="Helical" evidence="5">
    <location>
        <begin position="163"/>
        <end position="188"/>
    </location>
</feature>
<evidence type="ECO:0000256" key="3">
    <source>
        <dbReference type="ARBA" id="ARBA00022989"/>
    </source>
</evidence>
<dbReference type="CDD" id="cd17393">
    <property type="entry name" value="MFS_MosC_like"/>
    <property type="match status" value="1"/>
</dbReference>
<comment type="subcellular location">
    <subcellularLocation>
        <location evidence="1">Membrane</location>
        <topology evidence="1">Multi-pass membrane protein</topology>
    </subcellularLocation>
</comment>
<comment type="caution">
    <text evidence="6">The sequence shown here is derived from an EMBL/GenBank/DDBJ whole genome shotgun (WGS) entry which is preliminary data.</text>
</comment>
<feature type="transmembrane region" description="Helical" evidence="5">
    <location>
        <begin position="209"/>
        <end position="230"/>
    </location>
</feature>
<dbReference type="GO" id="GO:0016020">
    <property type="term" value="C:membrane"/>
    <property type="evidence" value="ECO:0007669"/>
    <property type="project" value="UniProtKB-SubCell"/>
</dbReference>
<dbReference type="InterPro" id="IPR036259">
    <property type="entry name" value="MFS_trans_sf"/>
</dbReference>
<feature type="transmembrane region" description="Helical" evidence="5">
    <location>
        <begin position="250"/>
        <end position="271"/>
    </location>
</feature>
<keyword evidence="2 5" id="KW-0812">Transmembrane</keyword>
<dbReference type="Proteomes" id="UP000216339">
    <property type="component" value="Unassembled WGS sequence"/>
</dbReference>
<dbReference type="GO" id="GO:0022857">
    <property type="term" value="F:transmembrane transporter activity"/>
    <property type="evidence" value="ECO:0007669"/>
    <property type="project" value="InterPro"/>
</dbReference>
<feature type="transmembrane region" description="Helical" evidence="5">
    <location>
        <begin position="57"/>
        <end position="78"/>
    </location>
</feature>
<feature type="transmembrane region" description="Helical" evidence="5">
    <location>
        <begin position="85"/>
        <end position="118"/>
    </location>
</feature>
<dbReference type="Pfam" id="PF07690">
    <property type="entry name" value="MFS_1"/>
    <property type="match status" value="1"/>
</dbReference>
<accession>A0A271IVV5</accession>
<feature type="transmembrane region" description="Helical" evidence="5">
    <location>
        <begin position="308"/>
        <end position="326"/>
    </location>
</feature>
<keyword evidence="4 5" id="KW-0472">Membrane</keyword>
<name>A0A271IVV5_9BACT</name>
<evidence type="ECO:0000313" key="7">
    <source>
        <dbReference type="Proteomes" id="UP000216339"/>
    </source>
</evidence>
<keyword evidence="7" id="KW-1185">Reference proteome</keyword>
<dbReference type="AlphaFoldDB" id="A0A271IVV5"/>
<evidence type="ECO:0008006" key="8">
    <source>
        <dbReference type="Google" id="ProtNLM"/>
    </source>
</evidence>
<feature type="transmembrane region" description="Helical" evidence="5">
    <location>
        <begin position="283"/>
        <end position="302"/>
    </location>
</feature>
<feature type="transmembrane region" description="Helical" evidence="5">
    <location>
        <begin position="338"/>
        <end position="358"/>
    </location>
</feature>
<dbReference type="PANTHER" id="PTHR23514:SF13">
    <property type="entry name" value="INNER MEMBRANE PROTEIN YBJJ"/>
    <property type="match status" value="1"/>
</dbReference>
<evidence type="ECO:0000256" key="5">
    <source>
        <dbReference type="SAM" id="Phobius"/>
    </source>
</evidence>
<evidence type="ECO:0000256" key="2">
    <source>
        <dbReference type="ARBA" id="ARBA00022692"/>
    </source>
</evidence>
<evidence type="ECO:0000313" key="6">
    <source>
        <dbReference type="EMBL" id="PAP75332.1"/>
    </source>
</evidence>
<dbReference type="InterPro" id="IPR051788">
    <property type="entry name" value="MFS_Transporter"/>
</dbReference>
<dbReference type="InterPro" id="IPR011701">
    <property type="entry name" value="MFS"/>
</dbReference>
<proteinExistence type="predicted"/>
<feature type="transmembrane region" description="Helical" evidence="5">
    <location>
        <begin position="370"/>
        <end position="389"/>
    </location>
</feature>
<dbReference type="Gene3D" id="1.20.1250.20">
    <property type="entry name" value="MFS general substrate transporter like domains"/>
    <property type="match status" value="2"/>
</dbReference>
<keyword evidence="3 5" id="KW-1133">Transmembrane helix</keyword>
<sequence length="394" mass="37820">MARDGRAHVTLPAFLRTPRLRSAALPFAANGILYGTWASRIPEIQTRTGLSEGTLGLALLGLAVGLVVSAAAAGPLVARLGAHRVTLVALALFALAVVGPGLAVGLGSLAAVLVGLGLTSGLLDVSMNAWAAEVEAADGTTILGACHGSFSLGGMVGAGLGGAAAALGVPLALHFGACGLAFAGAALAQGLGVRAPAGAAPEADGDTPAVALPTGPVAGLAALAFCGLIVEGAMADWGAVFLREVLAASEAVAALGFAAFSACMAAARFGSDVATARVGDARLVRLGAALGAVGLAVCIVAPAVPLAVVGFGLVGLGFAAVVPALFRAASRAPLPPGVGIAAVAGAGYLGFLAGPPVIGFVAEASGLRTSFALLVALAGIVAAGSGAAFRRVRA</sequence>